<dbReference type="InterPro" id="IPR016084">
    <property type="entry name" value="Haem_Oase-like_multi-hlx"/>
</dbReference>
<dbReference type="PANTHER" id="PTHR10720">
    <property type="entry name" value="HEME OXYGENASE"/>
    <property type="match status" value="1"/>
</dbReference>
<dbReference type="GO" id="GO:0046872">
    <property type="term" value="F:metal ion binding"/>
    <property type="evidence" value="ECO:0007669"/>
    <property type="project" value="UniProtKB-KW"/>
</dbReference>
<proteinExistence type="predicted"/>
<dbReference type="SUPFAM" id="SSF48613">
    <property type="entry name" value="Heme oxygenase-like"/>
    <property type="match status" value="1"/>
</dbReference>
<accession>A0A8H4ZLD3</accession>
<name>A0A8H4ZLD3_9HYPO</name>
<dbReference type="AlphaFoldDB" id="A0A8H4ZLD3"/>
<evidence type="ECO:0008006" key="8">
    <source>
        <dbReference type="Google" id="ProtNLM"/>
    </source>
</evidence>
<keyword evidence="2" id="KW-0479">Metal-binding</keyword>
<keyword evidence="3" id="KW-0408">Iron</keyword>
<dbReference type="Proteomes" id="UP000573603">
    <property type="component" value="Unassembled WGS sequence"/>
</dbReference>
<comment type="caution">
    <text evidence="6">The sequence shown here is derived from an EMBL/GenBank/DDBJ whole genome shotgun (WGS) entry which is preliminary data.</text>
</comment>
<gene>
    <name evidence="6" type="ORF">FANTH_5667</name>
</gene>
<organism evidence="6 7">
    <name type="scientific">Fusarium anthophilum</name>
    <dbReference type="NCBI Taxonomy" id="48485"/>
    <lineage>
        <taxon>Eukaryota</taxon>
        <taxon>Fungi</taxon>
        <taxon>Dikarya</taxon>
        <taxon>Ascomycota</taxon>
        <taxon>Pezizomycotina</taxon>
        <taxon>Sordariomycetes</taxon>
        <taxon>Hypocreomycetidae</taxon>
        <taxon>Hypocreales</taxon>
        <taxon>Nectriaceae</taxon>
        <taxon>Fusarium</taxon>
        <taxon>Fusarium fujikuroi species complex</taxon>
    </lineage>
</organism>
<dbReference type="CDD" id="cd19165">
    <property type="entry name" value="HemeO"/>
    <property type="match status" value="1"/>
</dbReference>
<dbReference type="Gene3D" id="1.20.910.10">
    <property type="entry name" value="Heme oxygenase-like"/>
    <property type="match status" value="1"/>
</dbReference>
<keyword evidence="7" id="KW-1185">Reference proteome</keyword>
<keyword evidence="5" id="KW-1133">Transmembrane helix</keyword>
<evidence type="ECO:0000256" key="3">
    <source>
        <dbReference type="ARBA" id="ARBA00023004"/>
    </source>
</evidence>
<dbReference type="InterPro" id="IPR016053">
    <property type="entry name" value="Haem_Oase-like"/>
</dbReference>
<protein>
    <recommendedName>
        <fullName evidence="8">Heme oxygenase</fullName>
    </recommendedName>
</protein>
<keyword evidence="5" id="KW-0812">Transmembrane</keyword>
<reference evidence="6 7" key="1">
    <citation type="journal article" date="2020" name="BMC Genomics">
        <title>Correction to: Identification and distribution of gene clusters required for synthesis of sphingolipid metabolism inhibitors in diverse species of the filamentous fungus Fusarium.</title>
        <authorList>
            <person name="Kim H.S."/>
            <person name="Lohmar J.M."/>
            <person name="Busman M."/>
            <person name="Brown D.W."/>
            <person name="Naumann T.A."/>
            <person name="Divon H.H."/>
            <person name="Lysoe E."/>
            <person name="Uhlig S."/>
            <person name="Proctor R.H."/>
        </authorList>
    </citation>
    <scope>NUCLEOTIDE SEQUENCE [LARGE SCALE GENOMIC DNA]</scope>
    <source>
        <strain evidence="6 7">NRRL 25214</strain>
    </source>
</reference>
<feature type="compositionally biased region" description="Low complexity" evidence="4">
    <location>
        <begin position="7"/>
        <end position="26"/>
    </location>
</feature>
<evidence type="ECO:0000313" key="7">
    <source>
        <dbReference type="Proteomes" id="UP000573603"/>
    </source>
</evidence>
<dbReference type="PANTHER" id="PTHR10720:SF0">
    <property type="entry name" value="HEME OXYGENASE"/>
    <property type="match status" value="1"/>
</dbReference>
<dbReference type="EMBL" id="JABEVY010000125">
    <property type="protein sequence ID" value="KAF5248864.1"/>
    <property type="molecule type" value="Genomic_DNA"/>
</dbReference>
<evidence type="ECO:0000256" key="5">
    <source>
        <dbReference type="SAM" id="Phobius"/>
    </source>
</evidence>
<keyword evidence="5" id="KW-0472">Membrane</keyword>
<dbReference type="Pfam" id="PF01126">
    <property type="entry name" value="Heme_oxygenase"/>
    <property type="match status" value="1"/>
</dbReference>
<dbReference type="InterPro" id="IPR002051">
    <property type="entry name" value="Haem_Oase"/>
</dbReference>
<keyword evidence="1" id="KW-0349">Heme</keyword>
<feature type="transmembrane region" description="Helical" evidence="5">
    <location>
        <begin position="482"/>
        <end position="502"/>
    </location>
</feature>
<evidence type="ECO:0000256" key="1">
    <source>
        <dbReference type="ARBA" id="ARBA00022617"/>
    </source>
</evidence>
<evidence type="ECO:0000313" key="6">
    <source>
        <dbReference type="EMBL" id="KAF5248864.1"/>
    </source>
</evidence>
<sequence>MEMASLQADVSQDPQPQPASDSQPQPQTEPQHRQHDLSLAESVAIATRSVHAKLNKLIIARLPLALPPLATDSSAYITGLLHVTPIYVAFETLWRDILESGLPVDLPGEDDETCEPETPPNSAETAFPASDLHELSSCSRMQSILQQMYFPGLMRSDRLKADIANLAGWSNDTVEEQLRLVEENGRLGEFIQHIKRTVQHRPHVLMAYSYILFMALFAGGRFIRATLESAGDDFWDRLPSPVQPNRIPCEETSRPTKRASGLSDEEIPIDDFHCHATHTMPLRFFHFQTPEDGEDLKREFKRRLASMEGQLTSREKQDIIQESICIFDNMTLLVQQLDMVCEDPARKESGGSTTSSLLDLVDQLHPFRSRLRDSVSIARDRIQRSTKLAPTSGTKLAWKIWNYSATASTVEPESGIKLPIGHPGLSKDDAAAIELCPAFSKSMRFDKTLPRPMRPPARTNTAKHELKDCFQVASKKLDSMSLFNWLIVLTVGVILLGALCSARRGREVMIIEA</sequence>
<evidence type="ECO:0000256" key="2">
    <source>
        <dbReference type="ARBA" id="ARBA00022723"/>
    </source>
</evidence>
<evidence type="ECO:0000256" key="4">
    <source>
        <dbReference type="SAM" id="MobiDB-lite"/>
    </source>
</evidence>
<dbReference type="GO" id="GO:0006788">
    <property type="term" value="P:heme oxidation"/>
    <property type="evidence" value="ECO:0007669"/>
    <property type="project" value="InterPro"/>
</dbReference>
<dbReference type="GO" id="GO:0004392">
    <property type="term" value="F:heme oxygenase (decyclizing) activity"/>
    <property type="evidence" value="ECO:0007669"/>
    <property type="project" value="InterPro"/>
</dbReference>
<feature type="region of interest" description="Disordered" evidence="4">
    <location>
        <begin position="1"/>
        <end position="36"/>
    </location>
</feature>